<dbReference type="Proteomes" id="UP000199636">
    <property type="component" value="Unassembled WGS sequence"/>
</dbReference>
<dbReference type="InterPro" id="IPR008638">
    <property type="entry name" value="FhaB/CdiA-like_TPS"/>
</dbReference>
<dbReference type="EMBL" id="FNDS01000014">
    <property type="protein sequence ID" value="SDI65583.1"/>
    <property type="molecule type" value="Genomic_DNA"/>
</dbReference>
<dbReference type="SUPFAM" id="SSF51126">
    <property type="entry name" value="Pectin lyase-like"/>
    <property type="match status" value="1"/>
</dbReference>
<dbReference type="Gene3D" id="2.160.20.10">
    <property type="entry name" value="Single-stranded right-handed beta-helix, Pectin lyase-like"/>
    <property type="match status" value="1"/>
</dbReference>
<proteinExistence type="predicted"/>
<evidence type="ECO:0000259" key="2">
    <source>
        <dbReference type="SMART" id="SM00912"/>
    </source>
</evidence>
<keyword evidence="1" id="KW-0732">Signal</keyword>
<dbReference type="NCBIfam" id="TIGR01901">
    <property type="entry name" value="adhes_NPXG"/>
    <property type="match status" value="1"/>
</dbReference>
<dbReference type="RefSeq" id="WP_139199123.1">
    <property type="nucleotide sequence ID" value="NZ_FNDS01000014.1"/>
</dbReference>
<evidence type="ECO:0000256" key="1">
    <source>
        <dbReference type="SAM" id="SignalP"/>
    </source>
</evidence>
<dbReference type="NCBIfam" id="TIGR01731">
    <property type="entry name" value="fil_hemag_20aa"/>
    <property type="match status" value="30"/>
</dbReference>
<dbReference type="InterPro" id="IPR008619">
    <property type="entry name" value="Filamentous_hemagglutn_rpt"/>
</dbReference>
<feature type="chain" id="PRO_5011643943" evidence="1">
    <location>
        <begin position="29"/>
        <end position="1979"/>
    </location>
</feature>
<dbReference type="OrthoDB" id="2664633at2"/>
<dbReference type="Pfam" id="PF05860">
    <property type="entry name" value="TPS"/>
    <property type="match status" value="1"/>
</dbReference>
<dbReference type="STRING" id="428992.SAMN05216272_11483"/>
<dbReference type="InterPro" id="IPR010069">
    <property type="entry name" value="CdiA_FHA1_rpt"/>
</dbReference>
<keyword evidence="4" id="KW-1185">Reference proteome</keyword>
<feature type="signal peptide" evidence="1">
    <location>
        <begin position="1"/>
        <end position="28"/>
    </location>
</feature>
<feature type="domain" description="Filamentous haemagglutinin FhaB/tRNA nuclease CdiA-like TPS" evidence="2">
    <location>
        <begin position="47"/>
        <end position="168"/>
    </location>
</feature>
<protein>
    <submittedName>
        <fullName evidence="3">Filamentous hemagglutinin</fullName>
    </submittedName>
</protein>
<dbReference type="InterPro" id="IPR012334">
    <property type="entry name" value="Pectin_lyas_fold"/>
</dbReference>
<evidence type="ECO:0000313" key="3">
    <source>
        <dbReference type="EMBL" id="SDI65583.1"/>
    </source>
</evidence>
<dbReference type="InterPro" id="IPR011050">
    <property type="entry name" value="Pectin_lyase_fold/virulence"/>
</dbReference>
<organism evidence="3 4">
    <name type="scientific">Pseudomonas panipatensis</name>
    <dbReference type="NCBI Taxonomy" id="428992"/>
    <lineage>
        <taxon>Bacteria</taxon>
        <taxon>Pseudomonadati</taxon>
        <taxon>Pseudomonadota</taxon>
        <taxon>Gammaproteobacteria</taxon>
        <taxon>Pseudomonadales</taxon>
        <taxon>Pseudomonadaceae</taxon>
        <taxon>Pseudomonas</taxon>
    </lineage>
</organism>
<feature type="non-terminal residue" evidence="3">
    <location>
        <position position="1979"/>
    </location>
</feature>
<gene>
    <name evidence="3" type="ORF">SAMN05216272_11483</name>
</gene>
<name>A0A1G8MCC9_9PSED</name>
<sequence>MDIRRPLYQAIASALAGILFLNPIVATAAQLAVDAAAGGSTQIGAAGNGVPIVNIATPNGAGLSHNKFSDFNVGPQGLILNNATGKTQATQLGGIIVGNPNLKGQAAQKILNEVTGGSPSHLQGYTEVAGQGAHVIVANPNGVTCSGCGFINTPRATLATGKPILNGERLQGYDVDGGEISIDGAGLNASNIDRFELITRSAKLNADLYARQLTVVAGRNQVDAETLAATPKPDNGSAKPQLAIDSAALGGMYANTIRLVGTEAGVGVRLAGNMAASAGDIRIDANGKLELAQTAASGNLALKAQEVALNGPTYAAGSVQIDASGRLSNAQSLAASSTIALQANQLNNSGVIEAGVNPDNSRNGQGDVTLTAQGVRNAGTVLASRTLQANVGGTLDNQGGTLKGSSTALSTGSLDNRQGRLLASGQLTLAGARLDNRNGKAIGASIQLNGGALDNRLGLFSADQALTLSLDSLDNSGQGSLVSEGMLQASVSQRLDNRNGGLLAANQGVSVQGGQLLNQSGEISSKAGVAVRAASLNNSGGQLIGQGGIDLDLQGGALNNAGGLLGSPGQLRLRNVASLDNQGGEISSDRAFTLTTGTLLNQGGKLLSGERLTLTSGALDNRNAGVLSGSQGLSVNAASLDNSQGGTLASRGDLLVRSQGALDNSGNGALVAGGQLDVGSASLNNQGGLLSASGNLLLATGNADNRNGKVIAQGRLDATTANLDNRDGVLSGQQGLDLGAGNVLNGASRAGQPGGLITSQGVLSLRGGRLESTGGGEISAKGELHLSIARLIQQQAALIGEGKVRIDLGSGAQRGDFDNRGGLLSAGGALQVNGLGNLDNRGGEISGSQGFSIEASGSLDNRDQGRIISAATLSLQAEQVLNAGLGLLSGWQGLTLNGGRLDNSAGGTLSSRSGTLGITLSGALDNHDQGALVSQGKLTLAAASLNNANGILSTQGDLDLTLAGDLDNSNGGLLSTQGALTGNGKVLDNRGGQISAGSVGYDTTRFDNSGGRLVSRGALRLGLLGALLNNGAGSTIASGGPLTLGAGSVENRGGQLASQGLLKVLAGGFDNSGGSVAAQDNLSFGLGGELLNGQAGLLFSQAGALDISASRIANAGGSAQGQAGATLTTSGAIDNQGGRIGSQAGNLDLQAASLDNGNGGIIDAAKGVLTLVTGWFGNHAGTTQAQALDVQASDGIDNRDGHLSAVSGDNRIVTGDLNNQGGGLYAGGLLSLRGKQLLNDGAALGQGGKIGAGAIDFSLTGALNNRFGLIESSNTLNLGAASIDNVVGAIRALGQVGSTQVSTSGLLNNNLGRLESAAENLSLQTGSLQNGGGSVLHVGSGTFGLDLAQAGLAGGSFTSNGSLSYQTASWTNNAVIQARNLTLDIGQLSQGSGGQLLASQTFSGSGGDWSNDGLIASDGRLDLHLRGGYSGDGRVSSLKSLALTAASVDLGTTASLAGGADTRVTASGSLNNSGRLTSAADLKLSAASLNNDGTLGSAGALRIEAANLLNQNGLIVSGGDMALRVGSFVNRYADVYSLGALDIAADDAGNRAARLDNLSASLESQGDMRLNVSALNNARVVLQVDAAGKYTAKIVEVNCYKYFNDENADCSGGKENQVWEITERDKLSVSNASAAASISAGGNLSINAEQLNNASSQIAAGQNLYARVDSLSNQGVVTGESETLRVYRSERTRDPETRRDEADAFTERYWLDSQSYVNDPSGLAAALSHFIARTEREYPQYGSASQLVQDSQTYAGIIQAAGNVAIDATSQINNSVIRNHTTYVNPGQQTANTAVGASPVSTVVPINAQLPPSLAQQQINPLTLPGFSLPTGSNGLFRLSGQGVSAPGAGQRQQALDVGNRQTDGVSAPVASAAVSGPSSGALNVARVQGLPSSAVPDNSHKYLIETNPALTSLKSFLSSDYLLGQLGYDPDRAQKRLGDGLYEQRLLQQAVVARTGQRFIDGMASDEALFKYLMDNAI</sequence>
<dbReference type="Pfam" id="PF05594">
    <property type="entry name" value="Fil_haemagg"/>
    <property type="match status" value="14"/>
</dbReference>
<accession>A0A1G8MCC9</accession>
<dbReference type="SMART" id="SM00912">
    <property type="entry name" value="Haemagg_act"/>
    <property type="match status" value="1"/>
</dbReference>
<reference evidence="4" key="1">
    <citation type="submission" date="2016-10" db="EMBL/GenBank/DDBJ databases">
        <authorList>
            <person name="Varghese N."/>
            <person name="Submissions S."/>
        </authorList>
    </citation>
    <scope>NUCLEOTIDE SEQUENCE [LARGE SCALE GENOMIC DNA]</scope>
    <source>
        <strain evidence="4">CCM 7469</strain>
    </source>
</reference>
<evidence type="ECO:0000313" key="4">
    <source>
        <dbReference type="Proteomes" id="UP000199636"/>
    </source>
</evidence>